<feature type="region of interest" description="Disordered" evidence="1">
    <location>
        <begin position="1"/>
        <end position="29"/>
    </location>
</feature>
<keyword evidence="3" id="KW-1185">Reference proteome</keyword>
<proteinExistence type="predicted"/>
<evidence type="ECO:0000313" key="3">
    <source>
        <dbReference type="Proteomes" id="UP000800235"/>
    </source>
</evidence>
<sequence length="254" mass="28634">MDSPQTEEPAPGLNLNFSTFKPPNENDKPEDFFEVKLAEGGDKTPRWIRKTDSRQFLVFIATSVRTEHEGGGAAQQVGWAFMYRPGKYKKENYKELMAQYLYYFGWLQARVGNLGYTGEPAEQTGNRAALRALYAALIFRSWEQEGASTLVIATNNPLLIRLGQCVEGWAGHEEMPTERAQNKDLWGLIDECMMGPPDGDGVKVQIWPIKHNMNVRTLHKATNASHEVDIKTWADGLLRLQKLNHAKELAGAIQ</sequence>
<dbReference type="EMBL" id="MU007060">
    <property type="protein sequence ID" value="KAF2427432.1"/>
    <property type="molecule type" value="Genomic_DNA"/>
</dbReference>
<dbReference type="InterPro" id="IPR036397">
    <property type="entry name" value="RNaseH_sf"/>
</dbReference>
<reference evidence="2" key="1">
    <citation type="journal article" date="2020" name="Stud. Mycol.">
        <title>101 Dothideomycetes genomes: a test case for predicting lifestyles and emergence of pathogens.</title>
        <authorList>
            <person name="Haridas S."/>
            <person name="Albert R."/>
            <person name="Binder M."/>
            <person name="Bloem J."/>
            <person name="Labutti K."/>
            <person name="Salamov A."/>
            <person name="Andreopoulos B."/>
            <person name="Baker S."/>
            <person name="Barry K."/>
            <person name="Bills G."/>
            <person name="Bluhm B."/>
            <person name="Cannon C."/>
            <person name="Castanera R."/>
            <person name="Culley D."/>
            <person name="Daum C."/>
            <person name="Ezra D."/>
            <person name="Gonzalez J."/>
            <person name="Henrissat B."/>
            <person name="Kuo A."/>
            <person name="Liang C."/>
            <person name="Lipzen A."/>
            <person name="Lutzoni F."/>
            <person name="Magnuson J."/>
            <person name="Mondo S."/>
            <person name="Nolan M."/>
            <person name="Ohm R."/>
            <person name="Pangilinan J."/>
            <person name="Park H.-J."/>
            <person name="Ramirez L."/>
            <person name="Alfaro M."/>
            <person name="Sun H."/>
            <person name="Tritt A."/>
            <person name="Yoshinaga Y."/>
            <person name="Zwiers L.-H."/>
            <person name="Turgeon B."/>
            <person name="Goodwin S."/>
            <person name="Spatafora J."/>
            <person name="Crous P."/>
            <person name="Grigoriev I."/>
        </authorList>
    </citation>
    <scope>NUCLEOTIDE SEQUENCE</scope>
    <source>
        <strain evidence="2">CBS 130266</strain>
    </source>
</reference>
<evidence type="ECO:0000256" key="1">
    <source>
        <dbReference type="SAM" id="MobiDB-lite"/>
    </source>
</evidence>
<accession>A0A9P4TWR4</accession>
<dbReference type="AlphaFoldDB" id="A0A9P4TWR4"/>
<comment type="caution">
    <text evidence="2">The sequence shown here is derived from an EMBL/GenBank/DDBJ whole genome shotgun (WGS) entry which is preliminary data.</text>
</comment>
<organism evidence="2 3">
    <name type="scientific">Tothia fuscella</name>
    <dbReference type="NCBI Taxonomy" id="1048955"/>
    <lineage>
        <taxon>Eukaryota</taxon>
        <taxon>Fungi</taxon>
        <taxon>Dikarya</taxon>
        <taxon>Ascomycota</taxon>
        <taxon>Pezizomycotina</taxon>
        <taxon>Dothideomycetes</taxon>
        <taxon>Pleosporomycetidae</taxon>
        <taxon>Venturiales</taxon>
        <taxon>Cylindrosympodiaceae</taxon>
        <taxon>Tothia</taxon>
    </lineage>
</organism>
<dbReference type="OrthoDB" id="407198at2759"/>
<dbReference type="GO" id="GO:0003676">
    <property type="term" value="F:nucleic acid binding"/>
    <property type="evidence" value="ECO:0007669"/>
    <property type="project" value="InterPro"/>
</dbReference>
<name>A0A9P4TWR4_9PEZI</name>
<gene>
    <name evidence="2" type="ORF">EJ08DRAFT_699654</name>
</gene>
<dbReference type="Gene3D" id="3.30.420.10">
    <property type="entry name" value="Ribonuclease H-like superfamily/Ribonuclease H"/>
    <property type="match status" value="1"/>
</dbReference>
<protein>
    <recommendedName>
        <fullName evidence="4">RNase H type-1 domain-containing protein</fullName>
    </recommendedName>
</protein>
<evidence type="ECO:0008006" key="4">
    <source>
        <dbReference type="Google" id="ProtNLM"/>
    </source>
</evidence>
<dbReference type="Proteomes" id="UP000800235">
    <property type="component" value="Unassembled WGS sequence"/>
</dbReference>
<evidence type="ECO:0000313" key="2">
    <source>
        <dbReference type="EMBL" id="KAF2427432.1"/>
    </source>
</evidence>